<dbReference type="PROSITE" id="PS51257">
    <property type="entry name" value="PROKAR_LIPOPROTEIN"/>
    <property type="match status" value="1"/>
</dbReference>
<reference evidence="3 4" key="1">
    <citation type="submission" date="2021-01" db="EMBL/GenBank/DDBJ databases">
        <title>Whole genome shotgun sequence of Asanoa iriomotensis NBRC 100142.</title>
        <authorList>
            <person name="Komaki H."/>
            <person name="Tamura T."/>
        </authorList>
    </citation>
    <scope>NUCLEOTIDE SEQUENCE [LARGE SCALE GENOMIC DNA]</scope>
    <source>
        <strain evidence="3 4">NBRC 100142</strain>
    </source>
</reference>
<proteinExistence type="predicted"/>
<keyword evidence="1" id="KW-0732">Signal</keyword>
<evidence type="ECO:0000259" key="2">
    <source>
        <dbReference type="Pfam" id="PF20254"/>
    </source>
</evidence>
<keyword evidence="4" id="KW-1185">Reference proteome</keyword>
<name>A0ABQ4C077_9ACTN</name>
<evidence type="ECO:0000313" key="4">
    <source>
        <dbReference type="Proteomes" id="UP000624325"/>
    </source>
</evidence>
<feature type="chain" id="PRO_5046180861" description="N,N-dimethylformamidase beta subunit-like C-terminal domain-containing protein" evidence="1">
    <location>
        <begin position="25"/>
        <end position="469"/>
    </location>
</feature>
<dbReference type="Proteomes" id="UP000624325">
    <property type="component" value="Unassembled WGS sequence"/>
</dbReference>
<dbReference type="EMBL" id="BONC01000010">
    <property type="protein sequence ID" value="GIF55826.1"/>
    <property type="molecule type" value="Genomic_DNA"/>
</dbReference>
<evidence type="ECO:0000256" key="1">
    <source>
        <dbReference type="SAM" id="SignalP"/>
    </source>
</evidence>
<feature type="domain" description="N,N-dimethylformamidase beta subunit-like C-terminal" evidence="2">
    <location>
        <begin position="87"/>
        <end position="451"/>
    </location>
</feature>
<dbReference type="RefSeq" id="WP_203701634.1">
    <property type="nucleotide sequence ID" value="NZ_BAAALU010000001.1"/>
</dbReference>
<organism evidence="3 4">
    <name type="scientific">Asanoa iriomotensis</name>
    <dbReference type="NCBI Taxonomy" id="234613"/>
    <lineage>
        <taxon>Bacteria</taxon>
        <taxon>Bacillati</taxon>
        <taxon>Actinomycetota</taxon>
        <taxon>Actinomycetes</taxon>
        <taxon>Micromonosporales</taxon>
        <taxon>Micromonosporaceae</taxon>
        <taxon>Asanoa</taxon>
    </lineage>
</organism>
<protein>
    <recommendedName>
        <fullName evidence="2">N,N-dimethylformamidase beta subunit-like C-terminal domain-containing protein</fullName>
    </recommendedName>
</protein>
<gene>
    <name evidence="3" type="ORF">Air01nite_19210</name>
</gene>
<dbReference type="Pfam" id="PF20254">
    <property type="entry name" value="DMFA2_C"/>
    <property type="match status" value="1"/>
</dbReference>
<sequence>MSRQWSRRAVFGVLALGGAAAAAACRQVAPSGPEESTRERTIGFTVHDRRFGDDRRGQIAGYASATSVAPGETLDFHVSVSPAADYRIEVYRVGHYGGRGERLLAASPWLAGRTQAEPSVDPKTRMVRCAWERGWRLRVGPDWVSGFYLALLTNADGWCRWVPFVVRDTRPAAGLVIVPTSTYQAYNMWPHDGRLGASLYYGFDATGEPVATLRSRSVSHDRPYQDDGLPALAEHDMGFVRWAEEHGADLGYATSEDLDSGRVDPGRHRAVIFCGHDEYWTTAMRRAVATARDHGTSLVFLSANNCYWRVRYGTPDRRTVNCTKVNPRPGKPVPLMTRWRAAGSPEQELIGAQYVSVIDGRAPLVVRDSRHWFWAGTGVRDGDAIPNVVSGEADQRMPDVRLPTSTEDVTLARSPYQRKGVRHEQHTTLYRAPSGAWVFAAGSLGWTAALPTDARIQRATRNLLDRVLE</sequence>
<dbReference type="InterPro" id="IPR046540">
    <property type="entry name" value="DMFA2_C"/>
</dbReference>
<accession>A0ABQ4C077</accession>
<feature type="signal peptide" evidence="1">
    <location>
        <begin position="1"/>
        <end position="24"/>
    </location>
</feature>
<comment type="caution">
    <text evidence="3">The sequence shown here is derived from an EMBL/GenBank/DDBJ whole genome shotgun (WGS) entry which is preliminary data.</text>
</comment>
<evidence type="ECO:0000313" key="3">
    <source>
        <dbReference type="EMBL" id="GIF55826.1"/>
    </source>
</evidence>